<dbReference type="PANTHER" id="PTHR43115:SF4">
    <property type="entry name" value="DEHYDROGENASE_REDUCTASE SDR FAMILY MEMBER 11"/>
    <property type="match status" value="1"/>
</dbReference>
<dbReference type="InterPro" id="IPR036291">
    <property type="entry name" value="NAD(P)-bd_dom_sf"/>
</dbReference>
<dbReference type="Proteomes" id="UP001165135">
    <property type="component" value="Unassembled WGS sequence"/>
</dbReference>
<dbReference type="InterPro" id="IPR002347">
    <property type="entry name" value="SDR_fam"/>
</dbReference>
<comment type="similarity">
    <text evidence="1 3">Belongs to the short-chain dehydrogenases/reductases (SDR) family.</text>
</comment>
<dbReference type="EMBL" id="BSTJ01000001">
    <property type="protein sequence ID" value="GLY72375.1"/>
    <property type="molecule type" value="Genomic_DNA"/>
</dbReference>
<dbReference type="Pfam" id="PF00106">
    <property type="entry name" value="adh_short"/>
    <property type="match status" value="1"/>
</dbReference>
<evidence type="ECO:0000256" key="3">
    <source>
        <dbReference type="RuleBase" id="RU000363"/>
    </source>
</evidence>
<name>A0A9W6RCV1_9ACTN</name>
<comment type="caution">
    <text evidence="4">The sequence shown here is derived from an EMBL/GenBank/DDBJ whole genome shotgun (WGS) entry which is preliminary data.</text>
</comment>
<protein>
    <submittedName>
        <fullName evidence="4">Oxidoreductase</fullName>
    </submittedName>
</protein>
<evidence type="ECO:0000256" key="2">
    <source>
        <dbReference type="ARBA" id="ARBA00023002"/>
    </source>
</evidence>
<dbReference type="RefSeq" id="WP_285617405.1">
    <property type="nucleotide sequence ID" value="NZ_BSTJ01000001.1"/>
</dbReference>
<keyword evidence="2" id="KW-0560">Oxidoreductase</keyword>
<proteinExistence type="inferred from homology"/>
<evidence type="ECO:0000313" key="5">
    <source>
        <dbReference type="Proteomes" id="UP001165135"/>
    </source>
</evidence>
<reference evidence="4" key="1">
    <citation type="submission" date="2023-03" db="EMBL/GenBank/DDBJ databases">
        <title>Actinoallomurus iriomotensis NBRC 103681.</title>
        <authorList>
            <person name="Ichikawa N."/>
            <person name="Sato H."/>
            <person name="Tonouchi N."/>
        </authorList>
    </citation>
    <scope>NUCLEOTIDE SEQUENCE</scope>
    <source>
        <strain evidence="4">NBRC 103681</strain>
    </source>
</reference>
<dbReference type="PRINTS" id="PR00081">
    <property type="entry name" value="GDHRDH"/>
</dbReference>
<dbReference type="PRINTS" id="PR00080">
    <property type="entry name" value="SDRFAMILY"/>
</dbReference>
<dbReference type="SUPFAM" id="SSF51735">
    <property type="entry name" value="NAD(P)-binding Rossmann-fold domains"/>
    <property type="match status" value="1"/>
</dbReference>
<gene>
    <name evidence="4" type="ORF">Airi01_006420</name>
</gene>
<dbReference type="AlphaFoldDB" id="A0A9W6RCV1"/>
<organism evidence="4 5">
    <name type="scientific">Actinoallomurus iriomotensis</name>
    <dbReference type="NCBI Taxonomy" id="478107"/>
    <lineage>
        <taxon>Bacteria</taxon>
        <taxon>Bacillati</taxon>
        <taxon>Actinomycetota</taxon>
        <taxon>Actinomycetes</taxon>
        <taxon>Streptosporangiales</taxon>
        <taxon>Thermomonosporaceae</taxon>
        <taxon>Actinoallomurus</taxon>
    </lineage>
</organism>
<sequence>MLSDTSAVVTGASSGIGAAVAQALAAEGATVALLARRRDRLAALAETVNARAGGRAHVYQADVTDADAVRTAIDAAARDCGGIDILVNNAGGGTWGPALTADLADWHGTVEVNLNGVLNTTHAALPYLTRAAAGHRRGVADIVTISSAAGRRVPGPMSNVYAATKHAVGAFSEALRQELAEHHVRAGLVEPGVVVTELTTGGRAHAPDATRPTGYGLLQPDDIAAAVVFMVTRPRHAAVNEILVRPTEQVL</sequence>
<dbReference type="InterPro" id="IPR020904">
    <property type="entry name" value="Sc_DH/Rdtase_CS"/>
</dbReference>
<dbReference type="GO" id="GO:0016616">
    <property type="term" value="F:oxidoreductase activity, acting on the CH-OH group of donors, NAD or NADP as acceptor"/>
    <property type="evidence" value="ECO:0007669"/>
    <property type="project" value="UniProtKB-ARBA"/>
</dbReference>
<evidence type="ECO:0000256" key="1">
    <source>
        <dbReference type="ARBA" id="ARBA00006484"/>
    </source>
</evidence>
<accession>A0A9W6RCV1</accession>
<dbReference type="Gene3D" id="3.40.50.720">
    <property type="entry name" value="NAD(P)-binding Rossmann-like Domain"/>
    <property type="match status" value="1"/>
</dbReference>
<dbReference type="PANTHER" id="PTHR43115">
    <property type="entry name" value="DEHYDROGENASE/REDUCTASE SDR FAMILY MEMBER 11"/>
    <property type="match status" value="1"/>
</dbReference>
<dbReference type="FunFam" id="3.40.50.720:FF:000047">
    <property type="entry name" value="NADP-dependent L-serine/L-allo-threonine dehydrogenase"/>
    <property type="match status" value="1"/>
</dbReference>
<dbReference type="PROSITE" id="PS00061">
    <property type="entry name" value="ADH_SHORT"/>
    <property type="match status" value="1"/>
</dbReference>
<evidence type="ECO:0000313" key="4">
    <source>
        <dbReference type="EMBL" id="GLY72375.1"/>
    </source>
</evidence>